<name>A0A2B7XTH3_POLH7</name>
<comment type="caution">
    <text evidence="2">The sequence shown here is derived from an EMBL/GenBank/DDBJ whole genome shotgun (WGS) entry which is preliminary data.</text>
</comment>
<sequence>MRSISCEGTTSYEIGLQHGEQARDEIHGSLGFYRGLFKHDCSMTWEQVCQTAVKFVPFLETEFPRFVQEIRGIAQGANVDVESILALNVRTEIAYGMFNDGCTALSWKHVDDSYLAQNWDWNAKQAPNLISLHIRQPNPDTTTSSTTKPHIHMITEAGIIGKIGLNSHGVGVTLNAIKSAGVEFNKLPCHLALRAALESPSRSDAVEMLCKYGVASACHILVADETGGTGLECSANDIVQLHMGDEGVEPVPGVVTHTNHFVHKHSGGAESILYLPDSVPRLARIRELVAACTSGPSLETVGDMLKDEQGYPTAICRVATEKYPTETLFSIMMDLVARKARVKIGRPVEPEEAFELSP</sequence>
<dbReference type="InterPro" id="IPR047801">
    <property type="entry name" value="Peptidase_C45"/>
</dbReference>
<evidence type="ECO:0000313" key="3">
    <source>
        <dbReference type="Proteomes" id="UP000224634"/>
    </source>
</evidence>
<dbReference type="STRING" id="1447883.A0A2B7XTH3"/>
<dbReference type="InterPro" id="IPR005079">
    <property type="entry name" value="Peptidase_C45_hydrolase"/>
</dbReference>
<dbReference type="PANTHER" id="PTHR34180">
    <property type="entry name" value="PEPTIDASE C45"/>
    <property type="match status" value="1"/>
</dbReference>
<protein>
    <recommendedName>
        <fullName evidence="1">Peptidase C45 hydrolase domain-containing protein</fullName>
    </recommendedName>
</protein>
<reference evidence="2 3" key="1">
    <citation type="submission" date="2017-10" db="EMBL/GenBank/DDBJ databases">
        <title>Comparative genomics in systemic dimorphic fungi from Ajellomycetaceae.</title>
        <authorList>
            <person name="Munoz J.F."/>
            <person name="Mcewen J.G."/>
            <person name="Clay O.K."/>
            <person name="Cuomo C.A."/>
        </authorList>
    </citation>
    <scope>NUCLEOTIDE SEQUENCE [LARGE SCALE GENOMIC DNA]</scope>
    <source>
        <strain evidence="2 3">UAMH7299</strain>
    </source>
</reference>
<organism evidence="2 3">
    <name type="scientific">Polytolypa hystricis (strain UAMH7299)</name>
    <dbReference type="NCBI Taxonomy" id="1447883"/>
    <lineage>
        <taxon>Eukaryota</taxon>
        <taxon>Fungi</taxon>
        <taxon>Dikarya</taxon>
        <taxon>Ascomycota</taxon>
        <taxon>Pezizomycotina</taxon>
        <taxon>Eurotiomycetes</taxon>
        <taxon>Eurotiomycetidae</taxon>
        <taxon>Onygenales</taxon>
        <taxon>Onygenales incertae sedis</taxon>
        <taxon>Polytolypa</taxon>
    </lineage>
</organism>
<gene>
    <name evidence="2" type="ORF">AJ80_05689</name>
</gene>
<dbReference type="Gene3D" id="1.10.10.2120">
    <property type="match status" value="1"/>
</dbReference>
<dbReference type="Pfam" id="PF03417">
    <property type="entry name" value="AAT"/>
    <property type="match status" value="1"/>
</dbReference>
<dbReference type="Proteomes" id="UP000224634">
    <property type="component" value="Unassembled WGS sequence"/>
</dbReference>
<dbReference type="Gene3D" id="3.60.60.10">
    <property type="entry name" value="Penicillin V Acylase, Chain A"/>
    <property type="match status" value="1"/>
</dbReference>
<dbReference type="OrthoDB" id="189997at2759"/>
<evidence type="ECO:0000313" key="2">
    <source>
        <dbReference type="EMBL" id="PGH15064.1"/>
    </source>
</evidence>
<evidence type="ECO:0000259" key="1">
    <source>
        <dbReference type="Pfam" id="PF03417"/>
    </source>
</evidence>
<dbReference type="NCBIfam" id="NF040521">
    <property type="entry name" value="C45_proenzyme"/>
    <property type="match status" value="1"/>
</dbReference>
<dbReference type="AlphaFoldDB" id="A0A2B7XTH3"/>
<dbReference type="PANTHER" id="PTHR34180:SF1">
    <property type="entry name" value="BETA-ALANYL-DOPAMINE_CARCININE HYDROLASE"/>
    <property type="match status" value="1"/>
</dbReference>
<proteinExistence type="predicted"/>
<accession>A0A2B7XTH3</accession>
<keyword evidence="3" id="KW-1185">Reference proteome</keyword>
<feature type="domain" description="Peptidase C45 hydrolase" evidence="1">
    <location>
        <begin position="108"/>
        <end position="347"/>
    </location>
</feature>
<dbReference type="InterPro" id="IPR047794">
    <property type="entry name" value="C45_proenzyme-like"/>
</dbReference>
<dbReference type="EMBL" id="PDNA01000086">
    <property type="protein sequence ID" value="PGH15064.1"/>
    <property type="molecule type" value="Genomic_DNA"/>
</dbReference>